<keyword evidence="5 8" id="KW-0472">Membrane</keyword>
<evidence type="ECO:0000313" key="9">
    <source>
        <dbReference type="EMBL" id="CEM29901.1"/>
    </source>
</evidence>
<evidence type="ECO:0000256" key="8">
    <source>
        <dbReference type="SAM" id="Phobius"/>
    </source>
</evidence>
<feature type="transmembrane region" description="Helical" evidence="8">
    <location>
        <begin position="429"/>
        <end position="455"/>
    </location>
</feature>
<evidence type="ECO:0000256" key="5">
    <source>
        <dbReference type="ARBA" id="ARBA00023136"/>
    </source>
</evidence>
<dbReference type="EMBL" id="CDMZ01001266">
    <property type="protein sequence ID" value="CEM29901.1"/>
    <property type="molecule type" value="Genomic_DNA"/>
</dbReference>
<keyword evidence="3 8" id="KW-0812">Transmembrane</keyword>
<dbReference type="InterPro" id="IPR036259">
    <property type="entry name" value="MFS_trans_sf"/>
</dbReference>
<dbReference type="PhylomeDB" id="A0A0G4GJA2"/>
<reference evidence="9" key="1">
    <citation type="submission" date="2014-11" db="EMBL/GenBank/DDBJ databases">
        <authorList>
            <person name="Otto D Thomas"/>
            <person name="Naeem Raeece"/>
        </authorList>
    </citation>
    <scope>NUCLEOTIDE SEQUENCE</scope>
</reference>
<proteinExistence type="inferred from homology"/>
<evidence type="ECO:0000256" key="7">
    <source>
        <dbReference type="SAM" id="MobiDB-lite"/>
    </source>
</evidence>
<keyword evidence="2" id="KW-0813">Transport</keyword>
<dbReference type="InterPro" id="IPR044770">
    <property type="entry name" value="MFS_spinster-like"/>
</dbReference>
<dbReference type="GO" id="GO:0022857">
    <property type="term" value="F:transmembrane transporter activity"/>
    <property type="evidence" value="ECO:0007669"/>
    <property type="project" value="InterPro"/>
</dbReference>
<feature type="compositionally biased region" description="Basic and acidic residues" evidence="7">
    <location>
        <begin position="578"/>
        <end position="593"/>
    </location>
</feature>
<keyword evidence="4 8" id="KW-1133">Transmembrane helix</keyword>
<accession>A0A0G4GJA2</accession>
<evidence type="ECO:0000256" key="1">
    <source>
        <dbReference type="ARBA" id="ARBA00004141"/>
    </source>
</evidence>
<feature type="transmembrane region" description="Helical" evidence="8">
    <location>
        <begin position="184"/>
        <end position="209"/>
    </location>
</feature>
<feature type="region of interest" description="Disordered" evidence="7">
    <location>
        <begin position="523"/>
        <end position="605"/>
    </location>
</feature>
<evidence type="ECO:0000256" key="2">
    <source>
        <dbReference type="ARBA" id="ARBA00022448"/>
    </source>
</evidence>
<feature type="transmembrane region" description="Helical" evidence="8">
    <location>
        <begin position="81"/>
        <end position="101"/>
    </location>
</feature>
<evidence type="ECO:0008006" key="10">
    <source>
        <dbReference type="Google" id="ProtNLM"/>
    </source>
</evidence>
<dbReference type="Gene3D" id="1.20.1250.20">
    <property type="entry name" value="MFS general substrate transporter like domains"/>
    <property type="match status" value="1"/>
</dbReference>
<dbReference type="VEuPathDB" id="CryptoDB:Cvel_22135"/>
<feature type="transmembrane region" description="Helical" evidence="8">
    <location>
        <begin position="113"/>
        <end position="136"/>
    </location>
</feature>
<comment type="subcellular location">
    <subcellularLocation>
        <location evidence="1">Membrane</location>
        <topology evidence="1">Multi-pass membrane protein</topology>
    </subcellularLocation>
</comment>
<protein>
    <recommendedName>
        <fullName evidence="10">Major facilitator superfamily (MFS) profile domain-containing protein</fullName>
    </recommendedName>
</protein>
<evidence type="ECO:0000256" key="3">
    <source>
        <dbReference type="ARBA" id="ARBA00022692"/>
    </source>
</evidence>
<comment type="similarity">
    <text evidence="6">Belongs to the major facilitator superfamily. Spinster (TC 2.A.1.49) family.</text>
</comment>
<dbReference type="AlphaFoldDB" id="A0A0G4GJA2"/>
<evidence type="ECO:0000256" key="6">
    <source>
        <dbReference type="ARBA" id="ARBA00024338"/>
    </source>
</evidence>
<name>A0A0G4GJA2_9ALVE</name>
<feature type="transmembrane region" description="Helical" evidence="8">
    <location>
        <begin position="321"/>
        <end position="344"/>
    </location>
</feature>
<feature type="region of interest" description="Disordered" evidence="7">
    <location>
        <begin position="220"/>
        <end position="246"/>
    </location>
</feature>
<sequence length="605" mass="65783">MEPTSVSRRDSLKEEKACSAAEVDDVHKFPQAAAEKLSEEELWKRDALGSLIATAGLEGCDDQLLPASFRALEEDLHFSPMTLGSFTLVQTFFFAISCPFWGRLCDIYSRKNILAAGTIGWGFVTIFLALVSNYWIMLFLRGLNGIALASVVPTSQSILADILDLTQQGFGFGLVQMADCAGRMGWRVAFVVVGSLSVLLGMLVMVFIVEPPRRVQFVREDSSSLSQERETDNRRNSRAAHRQEPPVLRDDQVETLAVAPAAPRGRGSTSASPEWELATLLKQFRKRSILVILAQGTVGAIPLRALSFGTLYFQYCGLPDWQAGVTIAVMLMGVCFAGPLGGMVGDAAFRWSPNHGRVFVAQLSICAKLPIVYLLLQVMPRNAESFPAFCVLCFFAGALGSWTGVAVTRPVLSEIVDPRYRASTFATTIAIESGTAALLGAPMVGILAETVFGYKQTDLSMSDMSEDVRQNNAEALGNALSCMTLIPWALAGLLFNFLHLTLPKDRMDAAKYGQKLVDESLAEGLETDRSAPTSARYGSLRGGRQEARNIPPETVGMEPAELSMGEPEQTTPLLTGDGRADARRESGSRRESRSSYMATDSRGKQ</sequence>
<organism evidence="9">
    <name type="scientific">Chromera velia CCMP2878</name>
    <dbReference type="NCBI Taxonomy" id="1169474"/>
    <lineage>
        <taxon>Eukaryota</taxon>
        <taxon>Sar</taxon>
        <taxon>Alveolata</taxon>
        <taxon>Colpodellida</taxon>
        <taxon>Chromeraceae</taxon>
        <taxon>Chromera</taxon>
    </lineage>
</organism>
<dbReference type="PANTHER" id="PTHR23505:SF52">
    <property type="entry name" value="MAJOR FACILITATOR SUPERFAMILY PROTEIN"/>
    <property type="match status" value="1"/>
</dbReference>
<dbReference type="InterPro" id="IPR011701">
    <property type="entry name" value="MFS"/>
</dbReference>
<feature type="transmembrane region" description="Helical" evidence="8">
    <location>
        <begin position="356"/>
        <end position="379"/>
    </location>
</feature>
<feature type="transmembrane region" description="Helical" evidence="8">
    <location>
        <begin position="289"/>
        <end position="315"/>
    </location>
</feature>
<dbReference type="Pfam" id="PF07690">
    <property type="entry name" value="MFS_1"/>
    <property type="match status" value="1"/>
</dbReference>
<dbReference type="GO" id="GO:0016020">
    <property type="term" value="C:membrane"/>
    <property type="evidence" value="ECO:0007669"/>
    <property type="project" value="UniProtKB-SubCell"/>
</dbReference>
<evidence type="ECO:0000256" key="4">
    <source>
        <dbReference type="ARBA" id="ARBA00022989"/>
    </source>
</evidence>
<gene>
    <name evidence="9" type="ORF">Cvel_22135</name>
</gene>
<dbReference type="SUPFAM" id="SSF103473">
    <property type="entry name" value="MFS general substrate transporter"/>
    <property type="match status" value="1"/>
</dbReference>
<feature type="transmembrane region" description="Helical" evidence="8">
    <location>
        <begin position="475"/>
        <end position="498"/>
    </location>
</feature>
<dbReference type="PANTHER" id="PTHR23505">
    <property type="entry name" value="SPINSTER"/>
    <property type="match status" value="1"/>
</dbReference>
<feature type="transmembrane region" description="Helical" evidence="8">
    <location>
        <begin position="385"/>
        <end position="408"/>
    </location>
</feature>